<dbReference type="Gene3D" id="3.10.450.50">
    <property type="match status" value="1"/>
</dbReference>
<sequence length="104" mass="11588">MPQPIASFLTVVNDHDEQAFLDALTEDAVVDDWGQIITGRDDIDEWSQIAFIGSKPTFRAERASTVDGRITVVGDWRSHHANGPSKFEFDLDGDKIKRLTISEG</sequence>
<dbReference type="InterPro" id="IPR037401">
    <property type="entry name" value="SnoaL-like"/>
</dbReference>
<reference evidence="2" key="2">
    <citation type="submission" date="2021-04" db="EMBL/GenBank/DDBJ databases">
        <authorList>
            <person name="Gilroy R."/>
        </authorList>
    </citation>
    <scope>NUCLEOTIDE SEQUENCE</scope>
    <source>
        <strain evidence="2">CHK32-1732</strain>
    </source>
</reference>
<comment type="caution">
    <text evidence="2">The sequence shown here is derived from an EMBL/GenBank/DDBJ whole genome shotgun (WGS) entry which is preliminary data.</text>
</comment>
<dbReference type="Proteomes" id="UP000824190">
    <property type="component" value="Unassembled WGS sequence"/>
</dbReference>
<dbReference type="AlphaFoldDB" id="A0A9D1RPP6"/>
<proteinExistence type="predicted"/>
<dbReference type="SUPFAM" id="SSF54427">
    <property type="entry name" value="NTF2-like"/>
    <property type="match status" value="1"/>
</dbReference>
<evidence type="ECO:0000313" key="3">
    <source>
        <dbReference type="Proteomes" id="UP000824190"/>
    </source>
</evidence>
<accession>A0A9D1RPP6</accession>
<evidence type="ECO:0000313" key="2">
    <source>
        <dbReference type="EMBL" id="HIW90416.1"/>
    </source>
</evidence>
<dbReference type="InterPro" id="IPR032710">
    <property type="entry name" value="NTF2-like_dom_sf"/>
</dbReference>
<feature type="domain" description="SnoaL-like" evidence="1">
    <location>
        <begin position="7"/>
        <end position="85"/>
    </location>
</feature>
<dbReference type="EMBL" id="DXGC01000017">
    <property type="protein sequence ID" value="HIW90416.1"/>
    <property type="molecule type" value="Genomic_DNA"/>
</dbReference>
<dbReference type="Pfam" id="PF12680">
    <property type="entry name" value="SnoaL_2"/>
    <property type="match status" value="1"/>
</dbReference>
<reference evidence="2" key="1">
    <citation type="journal article" date="2021" name="PeerJ">
        <title>Extensive microbial diversity within the chicken gut microbiome revealed by metagenomics and culture.</title>
        <authorList>
            <person name="Gilroy R."/>
            <person name="Ravi A."/>
            <person name="Getino M."/>
            <person name="Pursley I."/>
            <person name="Horton D.L."/>
            <person name="Alikhan N.F."/>
            <person name="Baker D."/>
            <person name="Gharbi K."/>
            <person name="Hall N."/>
            <person name="Watson M."/>
            <person name="Adriaenssens E.M."/>
            <person name="Foster-Nyarko E."/>
            <person name="Jarju S."/>
            <person name="Secka A."/>
            <person name="Antonio M."/>
            <person name="Oren A."/>
            <person name="Chaudhuri R.R."/>
            <person name="La Ragione R."/>
            <person name="Hildebrand F."/>
            <person name="Pallen M.J."/>
        </authorList>
    </citation>
    <scope>NUCLEOTIDE SEQUENCE</scope>
    <source>
        <strain evidence="2">CHK32-1732</strain>
    </source>
</reference>
<gene>
    <name evidence="2" type="ORF">H9870_01945</name>
</gene>
<organism evidence="2 3">
    <name type="scientific">Candidatus Corynebacterium avicola</name>
    <dbReference type="NCBI Taxonomy" id="2838527"/>
    <lineage>
        <taxon>Bacteria</taxon>
        <taxon>Bacillati</taxon>
        <taxon>Actinomycetota</taxon>
        <taxon>Actinomycetes</taxon>
        <taxon>Mycobacteriales</taxon>
        <taxon>Corynebacteriaceae</taxon>
        <taxon>Corynebacterium</taxon>
    </lineage>
</organism>
<evidence type="ECO:0000259" key="1">
    <source>
        <dbReference type="Pfam" id="PF12680"/>
    </source>
</evidence>
<protein>
    <submittedName>
        <fullName evidence="2">Nuclear transport factor 2 family protein</fullName>
    </submittedName>
</protein>
<name>A0A9D1RPP6_9CORY</name>